<protein>
    <submittedName>
        <fullName evidence="1">Uncharacterized protein</fullName>
    </submittedName>
</protein>
<dbReference type="EMBL" id="CP034539">
    <property type="protein sequence ID" value="AZQ39645.1"/>
    <property type="molecule type" value="Genomic_DNA"/>
</dbReference>
<keyword evidence="2" id="KW-1185">Reference proteome</keyword>
<dbReference type="Proteomes" id="UP000280298">
    <property type="component" value="Chromosome"/>
</dbReference>
<accession>A0A3S9MKD4</accession>
<reference evidence="1 2" key="1">
    <citation type="journal article" date="2019" name="Int. J. Syst. Evol. Microbiol.">
        <title>Streptomyces cyaneochromogenes sp. nov., a blue pigment-producing actinomycete from manganese-contaminated soil.</title>
        <authorList>
            <person name="Tang X."/>
            <person name="Zhao J."/>
            <person name="Li K."/>
            <person name="Chen Z."/>
            <person name="Sun Y."/>
            <person name="Gao J."/>
        </authorList>
    </citation>
    <scope>NUCLEOTIDE SEQUENCE [LARGE SCALE GENOMIC DNA]</scope>
    <source>
        <strain evidence="1 2">MK-45</strain>
    </source>
</reference>
<name>A0A3S9MKD4_9ACTN</name>
<dbReference type="KEGG" id="scya:EJ357_44605"/>
<organism evidence="1 2">
    <name type="scientific">Streptomyces cyaneochromogenes</name>
    <dbReference type="NCBI Taxonomy" id="2496836"/>
    <lineage>
        <taxon>Bacteria</taxon>
        <taxon>Bacillati</taxon>
        <taxon>Actinomycetota</taxon>
        <taxon>Actinomycetes</taxon>
        <taxon>Kitasatosporales</taxon>
        <taxon>Streptomycetaceae</taxon>
        <taxon>Streptomyces</taxon>
    </lineage>
</organism>
<dbReference type="RefSeq" id="WP_126398120.1">
    <property type="nucleotide sequence ID" value="NZ_CP034539.1"/>
</dbReference>
<proteinExistence type="predicted"/>
<gene>
    <name evidence="1" type="ORF">EJ357_44605</name>
</gene>
<evidence type="ECO:0000313" key="1">
    <source>
        <dbReference type="EMBL" id="AZQ39645.1"/>
    </source>
</evidence>
<dbReference type="AlphaFoldDB" id="A0A3S9MKD4"/>
<sequence length="63" mass="7160">MSAPATDRPPLSAECTLGQRPDYRDVHRMCNQTRDVPLPYSNGTVLLTRRCGCECHWRRGDAQ</sequence>
<dbReference type="OrthoDB" id="4282429at2"/>
<evidence type="ECO:0000313" key="2">
    <source>
        <dbReference type="Proteomes" id="UP000280298"/>
    </source>
</evidence>